<name>A0AAE3EWL4_9FLAO</name>
<keyword evidence="1" id="KW-1133">Transmembrane helix</keyword>
<sequence>MKKTNKNSGFKVPEHYFEGVTHKILERIPPTSGSSNAKAFPKDEGFKVPEGYFENLNKKILERSDKREIKVVQLHPYRKIYYTATAVAAGLLLFFGLRLSLEKPPTFSDLASQDIENYFQINELDMSSYEIAEMFPIDQLEINDVLNDQIQDAAILDYLDNNTDDLEELNLNYNE</sequence>
<feature type="transmembrane region" description="Helical" evidence="1">
    <location>
        <begin position="80"/>
        <end position="101"/>
    </location>
</feature>
<dbReference type="AlphaFoldDB" id="A0AAE3EWL4"/>
<reference evidence="2" key="1">
    <citation type="submission" date="2023-02" db="EMBL/GenBank/DDBJ databases">
        <title>Genome of Flavobacteriaceae gen. nov. sp. strain F89.</title>
        <authorList>
            <person name="Wang Y."/>
        </authorList>
    </citation>
    <scope>NUCLEOTIDE SEQUENCE</scope>
    <source>
        <strain evidence="2">F89</strain>
    </source>
</reference>
<evidence type="ECO:0000313" key="3">
    <source>
        <dbReference type="Proteomes" id="UP001200642"/>
    </source>
</evidence>
<protein>
    <submittedName>
        <fullName evidence="2">Uncharacterized protein</fullName>
    </submittedName>
</protein>
<accession>A0AAE3EWL4</accession>
<dbReference type="Proteomes" id="UP001200642">
    <property type="component" value="Unassembled WGS sequence"/>
</dbReference>
<proteinExistence type="predicted"/>
<keyword evidence="1" id="KW-0472">Membrane</keyword>
<dbReference type="RefSeq" id="WP_317902149.1">
    <property type="nucleotide sequence ID" value="NZ_JAIRBC010000012.1"/>
</dbReference>
<dbReference type="EMBL" id="JAIRBC010000012">
    <property type="protein sequence ID" value="MCG2461001.1"/>
    <property type="molecule type" value="Genomic_DNA"/>
</dbReference>
<organism evidence="2 3">
    <name type="scientific">Cerina litoralis</name>
    <dbReference type="NCBI Taxonomy" id="2874477"/>
    <lineage>
        <taxon>Bacteria</taxon>
        <taxon>Pseudomonadati</taxon>
        <taxon>Bacteroidota</taxon>
        <taxon>Flavobacteriia</taxon>
        <taxon>Flavobacteriales</taxon>
        <taxon>Flavobacteriaceae</taxon>
        <taxon>Cerina</taxon>
    </lineage>
</organism>
<gene>
    <name evidence="2" type="ORF">K8352_09600</name>
</gene>
<keyword evidence="1" id="KW-0812">Transmembrane</keyword>
<evidence type="ECO:0000256" key="1">
    <source>
        <dbReference type="SAM" id="Phobius"/>
    </source>
</evidence>
<evidence type="ECO:0000313" key="2">
    <source>
        <dbReference type="EMBL" id="MCG2461001.1"/>
    </source>
</evidence>
<comment type="caution">
    <text evidence="2">The sequence shown here is derived from an EMBL/GenBank/DDBJ whole genome shotgun (WGS) entry which is preliminary data.</text>
</comment>
<keyword evidence="3" id="KW-1185">Reference proteome</keyword>